<keyword evidence="5" id="KW-0963">Cytoplasm</keyword>
<feature type="domain" description="tRNA/rRNA methyltransferase SpoU type" evidence="6">
    <location>
        <begin position="31"/>
        <end position="181"/>
    </location>
</feature>
<dbReference type="EMBL" id="OBEL01000001">
    <property type="protein sequence ID" value="SNZ08684.1"/>
    <property type="molecule type" value="Genomic_DNA"/>
</dbReference>
<keyword evidence="4 5" id="KW-0949">S-adenosyl-L-methionine</keyword>
<evidence type="ECO:0000256" key="4">
    <source>
        <dbReference type="ARBA" id="ARBA00022691"/>
    </source>
</evidence>
<dbReference type="CDD" id="cd18093">
    <property type="entry name" value="SpoU-like_TrmJ"/>
    <property type="match status" value="1"/>
</dbReference>
<evidence type="ECO:0000256" key="2">
    <source>
        <dbReference type="ARBA" id="ARBA00022603"/>
    </source>
</evidence>
<name>A0A285NGQ5_9HYPH</name>
<evidence type="ECO:0000256" key="3">
    <source>
        <dbReference type="ARBA" id="ARBA00022679"/>
    </source>
</evidence>
<dbReference type="InterPro" id="IPR029026">
    <property type="entry name" value="tRNA_m1G_MTases_N"/>
</dbReference>
<accession>A0A285NGQ5</accession>
<dbReference type="NCBIfam" id="TIGR00050">
    <property type="entry name" value="rRNA_methyl_1"/>
    <property type="match status" value="1"/>
</dbReference>
<dbReference type="Pfam" id="PF00588">
    <property type="entry name" value="SpoU_methylase"/>
    <property type="match status" value="1"/>
</dbReference>
<sequence length="272" mass="31207">MDYRLLDVSIFQNLVTPFEGKKSREDEMDPVIILVEPQLGENIGTAARAMANFGVTDLRLVRPRDGWPSEKARNAASRADHVISKTRIFETVEEAVADLDMVYATTARQRDMLKTVRHPVEAAQIMRQTTEKGGKVGIMFGRERWGLNNDEVALANEILTLPVDPDFASLNIAQAVLIICYEWRMSGQDRKESLPFETPDVPRANKEDMVRLFGHLEEALDEVGFFRPPEKREHMVRNLRNILQKGDWAEQEVRTLRGVIAALQRRHERHHR</sequence>
<comment type="similarity">
    <text evidence="1">Belongs to the class IV-like SAM-binding methyltransferase superfamily. RNA methyltransferase TrmH family.</text>
</comment>
<evidence type="ECO:0000313" key="7">
    <source>
        <dbReference type="EMBL" id="SNZ08684.1"/>
    </source>
</evidence>
<reference evidence="7 8" key="1">
    <citation type="submission" date="2017-09" db="EMBL/GenBank/DDBJ databases">
        <authorList>
            <person name="Ehlers B."/>
            <person name="Leendertz F.H."/>
        </authorList>
    </citation>
    <scope>NUCLEOTIDE SEQUENCE [LARGE SCALE GENOMIC DNA]</scope>
    <source>
        <strain evidence="7 8">DSM 18289</strain>
    </source>
</reference>
<comment type="subcellular location">
    <subcellularLocation>
        <location evidence="5">Cytoplasm</location>
    </subcellularLocation>
</comment>
<dbReference type="GO" id="GO:0160206">
    <property type="term" value="F:tRNA (cytidine(32)/uridine(32)-2'-O)-methyltransferase activity"/>
    <property type="evidence" value="ECO:0007669"/>
    <property type="project" value="UniProtKB-EC"/>
</dbReference>
<comment type="catalytic activity">
    <reaction evidence="5">
        <text>uridine(32) in tRNA + S-adenosyl-L-methionine = 2'-O-methyluridine(32) in tRNA + S-adenosyl-L-homocysteine + H(+)</text>
        <dbReference type="Rhea" id="RHEA:42936"/>
        <dbReference type="Rhea" id="RHEA-COMP:10107"/>
        <dbReference type="Rhea" id="RHEA-COMP:10290"/>
        <dbReference type="ChEBI" id="CHEBI:15378"/>
        <dbReference type="ChEBI" id="CHEBI:57856"/>
        <dbReference type="ChEBI" id="CHEBI:59789"/>
        <dbReference type="ChEBI" id="CHEBI:65315"/>
        <dbReference type="ChEBI" id="CHEBI:74478"/>
        <dbReference type="EC" id="2.1.1.200"/>
    </reaction>
</comment>
<dbReference type="InterPro" id="IPR001537">
    <property type="entry name" value="SpoU_MeTrfase"/>
</dbReference>
<comment type="subunit">
    <text evidence="5">Homodimer.</text>
</comment>
<dbReference type="EC" id="2.1.1.200" evidence="5"/>
<keyword evidence="2 5" id="KW-0489">Methyltransferase</keyword>
<dbReference type="AlphaFoldDB" id="A0A285NGQ5"/>
<dbReference type="GO" id="GO:0005829">
    <property type="term" value="C:cytosol"/>
    <property type="evidence" value="ECO:0007669"/>
    <property type="project" value="TreeGrafter"/>
</dbReference>
<keyword evidence="5" id="KW-0819">tRNA processing</keyword>
<dbReference type="Gene3D" id="1.10.8.590">
    <property type="match status" value="1"/>
</dbReference>
<dbReference type="PIRSF" id="PIRSF004808">
    <property type="entry name" value="LasT"/>
    <property type="match status" value="1"/>
</dbReference>
<dbReference type="InterPro" id="IPR004384">
    <property type="entry name" value="RNA_MeTrfase_TrmJ/LasT"/>
</dbReference>
<dbReference type="GO" id="GO:0106339">
    <property type="term" value="F:tRNA (cytidine(32)-2'-O)-methyltransferase activity"/>
    <property type="evidence" value="ECO:0007669"/>
    <property type="project" value="RHEA"/>
</dbReference>
<dbReference type="Gene3D" id="3.40.1280.10">
    <property type="match status" value="1"/>
</dbReference>
<dbReference type="GO" id="GO:0002128">
    <property type="term" value="P:tRNA nucleoside ribose methylation"/>
    <property type="evidence" value="ECO:0007669"/>
    <property type="project" value="TreeGrafter"/>
</dbReference>
<gene>
    <name evidence="5" type="primary">trmJ</name>
    <name evidence="7" type="ORF">SAMN06265368_1770</name>
</gene>
<keyword evidence="8" id="KW-1185">Reference proteome</keyword>
<keyword evidence="3 7" id="KW-0808">Transferase</keyword>
<dbReference type="PANTHER" id="PTHR42786">
    <property type="entry name" value="TRNA/RRNA METHYLTRANSFERASE"/>
    <property type="match status" value="1"/>
</dbReference>
<dbReference type="Proteomes" id="UP000219439">
    <property type="component" value="Unassembled WGS sequence"/>
</dbReference>
<organism evidence="7 8">
    <name type="scientific">Cohaesibacter gelatinilyticus</name>
    <dbReference type="NCBI Taxonomy" id="372072"/>
    <lineage>
        <taxon>Bacteria</taxon>
        <taxon>Pseudomonadati</taxon>
        <taxon>Pseudomonadota</taxon>
        <taxon>Alphaproteobacteria</taxon>
        <taxon>Hyphomicrobiales</taxon>
        <taxon>Cohaesibacteraceae</taxon>
    </lineage>
</organism>
<comment type="function">
    <text evidence="5">Catalyzes the formation of 2'O-methylated cytidine (Cm32) or 2'O-methylated uridine (Um32) at position 32 in tRNA.</text>
</comment>
<dbReference type="PANTHER" id="PTHR42786:SF7">
    <property type="entry name" value="TRNA_RRNA METHYLTRANSFERASE SPOU TYPE DOMAIN-CONTAINING PROTEIN"/>
    <property type="match status" value="1"/>
</dbReference>
<proteinExistence type="inferred from homology"/>
<protein>
    <recommendedName>
        <fullName evidence="5">tRNA (cytidine/uridine-2'-O-)-methyltransferase TrmJ</fullName>
        <ecNumber evidence="5">2.1.1.200</ecNumber>
    </recommendedName>
    <alternativeName>
        <fullName evidence="5">tRNA (cytidine(32)/uridine(32)-2'-O)-methyltransferase</fullName>
    </alternativeName>
    <alternativeName>
        <fullName evidence="5">tRNA Cm32/Um32 methyltransferase</fullName>
    </alternativeName>
</protein>
<evidence type="ECO:0000256" key="5">
    <source>
        <dbReference type="RuleBase" id="RU362024"/>
    </source>
</evidence>
<evidence type="ECO:0000256" key="1">
    <source>
        <dbReference type="ARBA" id="ARBA00007228"/>
    </source>
</evidence>
<dbReference type="SUPFAM" id="SSF75217">
    <property type="entry name" value="alpha/beta knot"/>
    <property type="match status" value="1"/>
</dbReference>
<dbReference type="GO" id="GO:0003723">
    <property type="term" value="F:RNA binding"/>
    <property type="evidence" value="ECO:0007669"/>
    <property type="project" value="InterPro"/>
</dbReference>
<evidence type="ECO:0000313" key="8">
    <source>
        <dbReference type="Proteomes" id="UP000219439"/>
    </source>
</evidence>
<evidence type="ECO:0000259" key="6">
    <source>
        <dbReference type="Pfam" id="PF00588"/>
    </source>
</evidence>
<dbReference type="InterPro" id="IPR029028">
    <property type="entry name" value="Alpha/beta_knot_MTases"/>
</dbReference>
<comment type="catalytic activity">
    <reaction evidence="5">
        <text>cytidine(32) in tRNA + S-adenosyl-L-methionine = 2'-O-methylcytidine(32) in tRNA + S-adenosyl-L-homocysteine + H(+)</text>
        <dbReference type="Rhea" id="RHEA:42932"/>
        <dbReference type="Rhea" id="RHEA-COMP:10288"/>
        <dbReference type="Rhea" id="RHEA-COMP:10289"/>
        <dbReference type="ChEBI" id="CHEBI:15378"/>
        <dbReference type="ChEBI" id="CHEBI:57856"/>
        <dbReference type="ChEBI" id="CHEBI:59789"/>
        <dbReference type="ChEBI" id="CHEBI:74495"/>
        <dbReference type="ChEBI" id="CHEBI:82748"/>
        <dbReference type="EC" id="2.1.1.200"/>
    </reaction>
</comment>